<protein>
    <submittedName>
        <fullName evidence="1">Uncharacterized protein</fullName>
    </submittedName>
</protein>
<reference evidence="1" key="2">
    <citation type="journal article" date="2015" name="Data Brief">
        <title>Shoot transcriptome of the giant reed, Arundo donax.</title>
        <authorList>
            <person name="Barrero R.A."/>
            <person name="Guerrero F.D."/>
            <person name="Moolhuijzen P."/>
            <person name="Goolsby J.A."/>
            <person name="Tidwell J."/>
            <person name="Bellgard S.E."/>
            <person name="Bellgard M.I."/>
        </authorList>
    </citation>
    <scope>NUCLEOTIDE SEQUENCE</scope>
    <source>
        <tissue evidence="1">Shoot tissue taken approximately 20 cm above the soil surface</tissue>
    </source>
</reference>
<organism evidence="1">
    <name type="scientific">Arundo donax</name>
    <name type="common">Giant reed</name>
    <name type="synonym">Donax arundinaceus</name>
    <dbReference type="NCBI Taxonomy" id="35708"/>
    <lineage>
        <taxon>Eukaryota</taxon>
        <taxon>Viridiplantae</taxon>
        <taxon>Streptophyta</taxon>
        <taxon>Embryophyta</taxon>
        <taxon>Tracheophyta</taxon>
        <taxon>Spermatophyta</taxon>
        <taxon>Magnoliopsida</taxon>
        <taxon>Liliopsida</taxon>
        <taxon>Poales</taxon>
        <taxon>Poaceae</taxon>
        <taxon>PACMAD clade</taxon>
        <taxon>Arundinoideae</taxon>
        <taxon>Arundineae</taxon>
        <taxon>Arundo</taxon>
    </lineage>
</organism>
<dbReference type="AlphaFoldDB" id="A0A0A9A2F6"/>
<reference evidence="1" key="1">
    <citation type="submission" date="2014-09" db="EMBL/GenBank/DDBJ databases">
        <authorList>
            <person name="Magalhaes I.L.F."/>
            <person name="Oliveira U."/>
            <person name="Santos F.R."/>
            <person name="Vidigal T.H.D.A."/>
            <person name="Brescovit A.D."/>
            <person name="Santos A.J."/>
        </authorList>
    </citation>
    <scope>NUCLEOTIDE SEQUENCE</scope>
    <source>
        <tissue evidence="1">Shoot tissue taken approximately 20 cm above the soil surface</tissue>
    </source>
</reference>
<proteinExistence type="predicted"/>
<evidence type="ECO:0000313" key="1">
    <source>
        <dbReference type="EMBL" id="JAD43175.1"/>
    </source>
</evidence>
<sequence>MNYTMQSNNVHRNYCI</sequence>
<name>A0A0A9A2F6_ARUDO</name>
<accession>A0A0A9A2F6</accession>
<dbReference type="EMBL" id="GBRH01254720">
    <property type="protein sequence ID" value="JAD43175.1"/>
    <property type="molecule type" value="Transcribed_RNA"/>
</dbReference>